<dbReference type="InterPro" id="IPR057947">
    <property type="entry name" value="TPR_XPO7/RBP17"/>
</dbReference>
<keyword evidence="11" id="KW-1185">Reference proteome</keyword>
<gene>
    <name evidence="9" type="ORF">GPM918_LOCUS13470</name>
    <name evidence="10" type="ORF">SRO942_LOCUS13468</name>
</gene>
<dbReference type="SUPFAM" id="SSF48371">
    <property type="entry name" value="ARM repeat"/>
    <property type="match status" value="1"/>
</dbReference>
<comment type="similarity">
    <text evidence="3">Belongs to the exportin family.</text>
</comment>
<evidence type="ECO:0000256" key="5">
    <source>
        <dbReference type="ARBA" id="ARBA00022490"/>
    </source>
</evidence>
<dbReference type="PANTHER" id="PTHR12596">
    <property type="entry name" value="EXPORTIN 4,7-RELATED"/>
    <property type="match status" value="1"/>
</dbReference>
<evidence type="ECO:0000313" key="10">
    <source>
        <dbReference type="EMBL" id="CAF3766988.1"/>
    </source>
</evidence>
<evidence type="ECO:0000256" key="2">
    <source>
        <dbReference type="ARBA" id="ARBA00004496"/>
    </source>
</evidence>
<dbReference type="InterPro" id="IPR016024">
    <property type="entry name" value="ARM-type_fold"/>
</dbReference>
<keyword evidence="5" id="KW-0963">Cytoplasm</keyword>
<dbReference type="EMBL" id="CAJNOQ010003099">
    <property type="protein sequence ID" value="CAF0995339.1"/>
    <property type="molecule type" value="Genomic_DNA"/>
</dbReference>
<dbReference type="OrthoDB" id="244158at2759"/>
<evidence type="ECO:0000256" key="6">
    <source>
        <dbReference type="ARBA" id="ARBA00022927"/>
    </source>
</evidence>
<dbReference type="GO" id="GO:0005049">
    <property type="term" value="F:nuclear export signal receptor activity"/>
    <property type="evidence" value="ECO:0007669"/>
    <property type="project" value="InterPro"/>
</dbReference>
<comment type="caution">
    <text evidence="9">The sequence shown here is derived from an EMBL/GenBank/DDBJ whole genome shotgun (WGS) entry which is preliminary data.</text>
</comment>
<keyword evidence="7" id="KW-0539">Nucleus</keyword>
<evidence type="ECO:0000256" key="4">
    <source>
        <dbReference type="ARBA" id="ARBA00022448"/>
    </source>
</evidence>
<evidence type="ECO:0000313" key="11">
    <source>
        <dbReference type="Proteomes" id="UP000663829"/>
    </source>
</evidence>
<dbReference type="PANTHER" id="PTHR12596:SF2">
    <property type="entry name" value="EXPORTIN-7 ISOFORM X1"/>
    <property type="match status" value="1"/>
</dbReference>
<reference evidence="9" key="1">
    <citation type="submission" date="2021-02" db="EMBL/GenBank/DDBJ databases">
        <authorList>
            <person name="Nowell W R."/>
        </authorList>
    </citation>
    <scope>NUCLEOTIDE SEQUENCE</scope>
</reference>
<dbReference type="GO" id="GO:0006611">
    <property type="term" value="P:protein export from nucleus"/>
    <property type="evidence" value="ECO:0007669"/>
    <property type="project" value="TreeGrafter"/>
</dbReference>
<proteinExistence type="inferred from homology"/>
<dbReference type="InterPro" id="IPR044189">
    <property type="entry name" value="XPO4/7-like"/>
</dbReference>
<dbReference type="Proteomes" id="UP000681722">
    <property type="component" value="Unassembled WGS sequence"/>
</dbReference>
<feature type="domain" description="Exportin-7/Ran-binding protein 17 TPR repeats" evidence="8">
    <location>
        <begin position="497"/>
        <end position="770"/>
    </location>
</feature>
<organism evidence="9 11">
    <name type="scientific">Didymodactylos carnosus</name>
    <dbReference type="NCBI Taxonomy" id="1234261"/>
    <lineage>
        <taxon>Eukaryota</taxon>
        <taxon>Metazoa</taxon>
        <taxon>Spiralia</taxon>
        <taxon>Gnathifera</taxon>
        <taxon>Rotifera</taxon>
        <taxon>Eurotatoria</taxon>
        <taxon>Bdelloidea</taxon>
        <taxon>Philodinida</taxon>
        <taxon>Philodinidae</taxon>
        <taxon>Didymodactylos</taxon>
    </lineage>
</organism>
<evidence type="ECO:0000313" key="9">
    <source>
        <dbReference type="EMBL" id="CAF0995339.1"/>
    </source>
</evidence>
<evidence type="ECO:0000256" key="1">
    <source>
        <dbReference type="ARBA" id="ARBA00004123"/>
    </source>
</evidence>
<name>A0A814GEM7_9BILA</name>
<keyword evidence="4" id="KW-0813">Transport</keyword>
<dbReference type="Pfam" id="PF25795">
    <property type="entry name" value="TPR_XPO7"/>
    <property type="match status" value="1"/>
</dbReference>
<evidence type="ECO:0000256" key="7">
    <source>
        <dbReference type="ARBA" id="ARBA00023242"/>
    </source>
</evidence>
<dbReference type="InterPro" id="IPR011989">
    <property type="entry name" value="ARM-like"/>
</dbReference>
<dbReference type="Gene3D" id="1.25.10.10">
    <property type="entry name" value="Leucine-rich Repeat Variant"/>
    <property type="match status" value="1"/>
</dbReference>
<keyword evidence="6" id="KW-0653">Protein transport</keyword>
<dbReference type="EMBL" id="CAJOBC010003098">
    <property type="protein sequence ID" value="CAF3766988.1"/>
    <property type="molecule type" value="Genomic_DNA"/>
</dbReference>
<evidence type="ECO:0000259" key="8">
    <source>
        <dbReference type="Pfam" id="PF25795"/>
    </source>
</evidence>
<dbReference type="Proteomes" id="UP000663829">
    <property type="component" value="Unassembled WGS sequence"/>
</dbReference>
<accession>A0A814GEM7</accession>
<dbReference type="GO" id="GO:0005737">
    <property type="term" value="C:cytoplasm"/>
    <property type="evidence" value="ECO:0007669"/>
    <property type="project" value="UniProtKB-SubCell"/>
</dbReference>
<evidence type="ECO:0000256" key="3">
    <source>
        <dbReference type="ARBA" id="ARBA00009466"/>
    </source>
</evidence>
<comment type="subcellular location">
    <subcellularLocation>
        <location evidence="2">Cytoplasm</location>
    </subcellularLocation>
    <subcellularLocation>
        <location evidence="1">Nucleus</location>
    </subcellularLocation>
</comment>
<sequence>MDALEIERLCSQLYSGGNNSDQIRQASQRLETFVTQQDCLIQCRLLLDRSLTPYTQFFATTTLIKYFNKSTNQSLIIVNDRLELRSYILEYLYKRNTQLAPYVVSEITKLYARITKSSWFDTITPDDSSYPFQSFTNDLLKFQQDPQHFVISIQILISLINEIGTPNDEETTARAFSKHRKICTSFRDTKLLDIYLFALKYLKEVVDKQINSSSSSSTVFLQKTPSTSATPTSPTISTATLIAYPKTLTTIQLQPDYYLVVERLLLLAHQCLTYDFLGTGSSVNDVDTSDECQTLQLPLSWHDYIVDPSYYELYFSYYFYFSQTTLVSTALACLVQISSVRRSLLNTNERLNVLNYMTHGIRSILEQPIGIISSEKPLHEFCRLICRLKCNVQLYELIKIDLYPQFIELLTKFTIDHLLNIYKKISSNTLYYILSFWSKIVSYLSHSTKSSNDYQHLLDVYVPEIVCYYIQSRLEGLSRLDSINDELIDDDLSDSNELYDELFDNDQAQLNQQLEQISTMSRIDYKKTCTLLCSIFDDLAQQYQLILQQYISPPPQQQQNTVKQTFYQIERRFTFLIYVISCVIGARGITLPSLSLQNDEQDLFDGELTIRALQLMTFIQQQTPSTTNSSVAFTNVLNSNNKNEQLFLPTASSSSSLPYSERLELAILYFFEQFRRQYISDHSKPNKIYQILFKHLGIADEVQLLSIFVKKLFTNLQYSTITEKLIERTLFCFNDLSQGYNSVRKLVKLEPIQYFINNHTQDYFPFLNLYAYYHLQGGGNKAMNDNSNNSNQILLDDSNNGGTTRNLKSSKYLGCRIKTAATTSLSSSSKYTTWSRLRTIFYSAVGRLLMHEFHFHEEDDERFEKFMLPFTLQCQKLIQIFKEFPDIVQTTGNIPLLPTTSPTLNAFSSHQSPTPSSHLKSSLATIDEIKAIIVGLVRDLRGLCFAFISKQSYTFLFDWLYPKYIHLFMKSIYYFYDTYEVYNPILKFFHEFVSNRQERLVFECTKPNAYLLFRETSHLMYVYQTKTLNYYNQILQDTDQYFYEKKLKSIMICFRIIRACLSGNYLNFGIFHLYSDSCFENTLNIFVSMLLTLKQDDLLLYPKLTLAYYSLVETLAVINIEYLSNLNSQLFGYILNTISEGLLSFEQSIQNSCCVYLDLFLTHVFRSVYQQQRKQQQSQTLPSTMDQAYVTNQYNQMVLIKIDQNQNNERFLANINEYEQLFRQILINILNSIIYDECKNMYSISKPLLGLILLNENQFFNDIKKQLLYGHPIQKQQALSTALEKLMNGIDRTLTSINKEHFTQNITLFRKDIQDALKLNETNSNDQNNNNCFSGSSGDQTTFTMLPIQSGITQTIPSLVPTSSIANEMMTM</sequence>
<protein>
    <recommendedName>
        <fullName evidence="8">Exportin-7/Ran-binding protein 17 TPR repeats domain-containing protein</fullName>
    </recommendedName>
</protein>
<dbReference type="GO" id="GO:0005643">
    <property type="term" value="C:nuclear pore"/>
    <property type="evidence" value="ECO:0007669"/>
    <property type="project" value="TreeGrafter"/>
</dbReference>